<feature type="domain" description="Tyr recombinase" evidence="5">
    <location>
        <begin position="211"/>
        <end position="430"/>
    </location>
</feature>
<dbReference type="InterPro" id="IPR011010">
    <property type="entry name" value="DNA_brk_join_enz"/>
</dbReference>
<name>A0AAN0VIF1_9RHOB</name>
<dbReference type="InterPro" id="IPR002104">
    <property type="entry name" value="Integrase_catalytic"/>
</dbReference>
<evidence type="ECO:0000256" key="2">
    <source>
        <dbReference type="ARBA" id="ARBA00022908"/>
    </source>
</evidence>
<keyword evidence="4" id="KW-0233">DNA recombination</keyword>
<dbReference type="EMBL" id="CP003984">
    <property type="protein sequence ID" value="AII87082.1"/>
    <property type="molecule type" value="Genomic_DNA"/>
</dbReference>
<dbReference type="PROSITE" id="PS51898">
    <property type="entry name" value="TYR_RECOMBINASE"/>
    <property type="match status" value="1"/>
</dbReference>
<accession>A0AAN0VIF1</accession>
<dbReference type="PANTHER" id="PTHR30349:SF41">
    <property type="entry name" value="INTEGRASE_RECOMBINASE PROTEIN MJ0367-RELATED"/>
    <property type="match status" value="1"/>
</dbReference>
<evidence type="ECO:0000313" key="6">
    <source>
        <dbReference type="EMBL" id="AII87082.1"/>
    </source>
</evidence>
<dbReference type="SUPFAM" id="SSF56349">
    <property type="entry name" value="DNA breaking-rejoining enzymes"/>
    <property type="match status" value="1"/>
</dbReference>
<dbReference type="InterPro" id="IPR050090">
    <property type="entry name" value="Tyrosine_recombinase_XerCD"/>
</dbReference>
<reference evidence="6 7" key="1">
    <citation type="journal article" date="2014" name="ISME J.">
        <title>Adaptation of an abundant Roseobacter RCA organism to pelagic systems revealed by genomic and transcriptomic analyses.</title>
        <authorList>
            <person name="Voget S."/>
            <person name="Wemheuer B."/>
            <person name="Brinkhoff T."/>
            <person name="Vollmers J."/>
            <person name="Dietrich S."/>
            <person name="Giebel H.A."/>
            <person name="Beardsley C."/>
            <person name="Sardemann C."/>
            <person name="Bakenhus I."/>
            <person name="Billerbeck S."/>
            <person name="Daniel R."/>
            <person name="Simon M."/>
        </authorList>
    </citation>
    <scope>NUCLEOTIDE SEQUENCE [LARGE SCALE GENOMIC DNA]</scope>
    <source>
        <strain evidence="6 7">RCA23</strain>
    </source>
</reference>
<dbReference type="Pfam" id="PF00589">
    <property type="entry name" value="Phage_integrase"/>
    <property type="match status" value="1"/>
</dbReference>
<dbReference type="Proteomes" id="UP000028680">
    <property type="component" value="Chromosome"/>
</dbReference>
<comment type="similarity">
    <text evidence="1">Belongs to the 'phage' integrase family.</text>
</comment>
<keyword evidence="7" id="KW-1185">Reference proteome</keyword>
<dbReference type="AlphaFoldDB" id="A0AAN0VIF1"/>
<evidence type="ECO:0000313" key="7">
    <source>
        <dbReference type="Proteomes" id="UP000028680"/>
    </source>
</evidence>
<dbReference type="GO" id="GO:0006310">
    <property type="term" value="P:DNA recombination"/>
    <property type="evidence" value="ECO:0007669"/>
    <property type="project" value="UniProtKB-KW"/>
</dbReference>
<sequence>MILYQRDLEVSNPIAKTHNKPKWYMRVKIKGMKGRALVRSTKLTEFEDAYEYAKEEYLRLHSAIRLGHTIDEYTFEQHWNEWFERKIKEGVWTESRQRWQYNYFKRYFSEYFTRNNKSLLLNEINGSVANGYWQWRINYWDTEKGKALKKYNPKRRNTKNTATLNTSKVPANKTLKMEQSALNQIIYDAFENGRIQQVFKLKAPSVGNKDSQRASFTEEEYNVLTRYLRSYRDNVGIFKGTNVHKMHMLQRQQMYYLILFIANSGLRVGEVRELTWQDCKFDIDNGNDELIAEIRVSQNTKTKKVRNVQTQPSANTSLQRWRQISPFKKQKNFVFFSGSTDEQKQFTDLNKTFKTILKKIPYNDREDGLLNDADGKRRSLYSLRHVYASFRLNRGVSIYDLSLNMGTRVVQIEKHYSHLLSAQRKSQITQMPKRVKKDDIKVVEGSLLDTAFEAFKNGKLSESAFNEIVSLHTKGG</sequence>
<dbReference type="GO" id="GO:0015074">
    <property type="term" value="P:DNA integration"/>
    <property type="evidence" value="ECO:0007669"/>
    <property type="project" value="UniProtKB-KW"/>
</dbReference>
<dbReference type="GO" id="GO:0003677">
    <property type="term" value="F:DNA binding"/>
    <property type="evidence" value="ECO:0007669"/>
    <property type="project" value="UniProtKB-KW"/>
</dbReference>
<proteinExistence type="inferred from homology"/>
<dbReference type="Gene3D" id="1.10.443.10">
    <property type="entry name" value="Intergrase catalytic core"/>
    <property type="match status" value="1"/>
</dbReference>
<evidence type="ECO:0000256" key="1">
    <source>
        <dbReference type="ARBA" id="ARBA00008857"/>
    </source>
</evidence>
<dbReference type="InterPro" id="IPR013762">
    <property type="entry name" value="Integrase-like_cat_sf"/>
</dbReference>
<evidence type="ECO:0000256" key="3">
    <source>
        <dbReference type="ARBA" id="ARBA00023125"/>
    </source>
</evidence>
<keyword evidence="3" id="KW-0238">DNA-binding</keyword>
<dbReference type="PANTHER" id="PTHR30349">
    <property type="entry name" value="PHAGE INTEGRASE-RELATED"/>
    <property type="match status" value="1"/>
</dbReference>
<protein>
    <submittedName>
        <fullName evidence="6">Integrase</fullName>
    </submittedName>
</protein>
<organism evidence="6 7">
    <name type="scientific">Planktomarina temperata RCA23</name>
    <dbReference type="NCBI Taxonomy" id="666509"/>
    <lineage>
        <taxon>Bacteria</taxon>
        <taxon>Pseudomonadati</taxon>
        <taxon>Pseudomonadota</taxon>
        <taxon>Alphaproteobacteria</taxon>
        <taxon>Rhodobacterales</taxon>
        <taxon>Paracoccaceae</taxon>
        <taxon>Planktomarina</taxon>
    </lineage>
</organism>
<dbReference type="KEGG" id="ptp:RCA23_c15440"/>
<evidence type="ECO:0000259" key="5">
    <source>
        <dbReference type="PROSITE" id="PS51898"/>
    </source>
</evidence>
<dbReference type="RefSeq" id="WP_236631330.1">
    <property type="nucleotide sequence ID" value="NZ_CP003984.1"/>
</dbReference>
<gene>
    <name evidence="6" type="ORF">RCA23_c15440</name>
</gene>
<evidence type="ECO:0000256" key="4">
    <source>
        <dbReference type="ARBA" id="ARBA00023172"/>
    </source>
</evidence>
<keyword evidence="2" id="KW-0229">DNA integration</keyword>